<comment type="caution">
    <text evidence="3">The sequence shown here is derived from an EMBL/GenBank/DDBJ whole genome shotgun (WGS) entry which is preliminary data.</text>
</comment>
<gene>
    <name evidence="3" type="ORF">EV675_0489</name>
</gene>
<dbReference type="Pfam" id="PF05016">
    <property type="entry name" value="ParE_toxin"/>
    <property type="match status" value="1"/>
</dbReference>
<evidence type="ECO:0000256" key="2">
    <source>
        <dbReference type="ARBA" id="ARBA00022649"/>
    </source>
</evidence>
<proteinExistence type="inferred from homology"/>
<dbReference type="Gene3D" id="3.30.2310.20">
    <property type="entry name" value="RelE-like"/>
    <property type="match status" value="1"/>
</dbReference>
<evidence type="ECO:0000256" key="1">
    <source>
        <dbReference type="ARBA" id="ARBA00006226"/>
    </source>
</evidence>
<name>A0A4Q7NI62_9BURK</name>
<organism evidence="3 4">
    <name type="scientific">Pigmentiphaga kullae</name>
    <dbReference type="NCBI Taxonomy" id="151784"/>
    <lineage>
        <taxon>Bacteria</taxon>
        <taxon>Pseudomonadati</taxon>
        <taxon>Pseudomonadota</taxon>
        <taxon>Betaproteobacteria</taxon>
        <taxon>Burkholderiales</taxon>
        <taxon>Alcaligenaceae</taxon>
        <taxon>Pigmentiphaga</taxon>
    </lineage>
</organism>
<keyword evidence="2" id="KW-1277">Toxin-antitoxin system</keyword>
<evidence type="ECO:0000313" key="3">
    <source>
        <dbReference type="EMBL" id="RZS84472.1"/>
    </source>
</evidence>
<dbReference type="InterPro" id="IPR007712">
    <property type="entry name" value="RelE/ParE_toxin"/>
</dbReference>
<dbReference type="RefSeq" id="WP_202865569.1">
    <property type="nucleotide sequence ID" value="NZ_SGXC01000001.1"/>
</dbReference>
<reference evidence="3 4" key="1">
    <citation type="submission" date="2019-02" db="EMBL/GenBank/DDBJ databases">
        <title>Genomic Encyclopedia of Type Strains, Phase IV (KMG-IV): sequencing the most valuable type-strain genomes for metagenomic binning, comparative biology and taxonomic classification.</title>
        <authorList>
            <person name="Goeker M."/>
        </authorList>
    </citation>
    <scope>NUCLEOTIDE SEQUENCE [LARGE SCALE GENOMIC DNA]</scope>
    <source>
        <strain evidence="3 4">K24</strain>
    </source>
</reference>
<dbReference type="NCBIfam" id="TIGR02385">
    <property type="entry name" value="RelE_StbE"/>
    <property type="match status" value="1"/>
</dbReference>
<dbReference type="InterPro" id="IPR051803">
    <property type="entry name" value="TA_system_RelE-like_toxin"/>
</dbReference>
<protein>
    <submittedName>
        <fullName evidence="3">Addiction module RelE/StbE family toxin</fullName>
    </submittedName>
</protein>
<keyword evidence="4" id="KW-1185">Reference proteome</keyword>
<dbReference type="PANTHER" id="PTHR33755:SF6">
    <property type="entry name" value="PLASMID STABILIZATION SYSTEM PROTEIN"/>
    <property type="match status" value="1"/>
</dbReference>
<accession>A0A4Q7NI62</accession>
<dbReference type="PANTHER" id="PTHR33755">
    <property type="entry name" value="TOXIN PARE1-RELATED"/>
    <property type="match status" value="1"/>
</dbReference>
<dbReference type="Proteomes" id="UP000292445">
    <property type="component" value="Unassembled WGS sequence"/>
</dbReference>
<evidence type="ECO:0000313" key="4">
    <source>
        <dbReference type="Proteomes" id="UP000292445"/>
    </source>
</evidence>
<comment type="similarity">
    <text evidence="1">Belongs to the RelE toxin family.</text>
</comment>
<dbReference type="AlphaFoldDB" id="A0A4Q7NI62"/>
<dbReference type="InterPro" id="IPR035093">
    <property type="entry name" value="RelE/ParE_toxin_dom_sf"/>
</dbReference>
<dbReference type="EMBL" id="SGXC01000001">
    <property type="protein sequence ID" value="RZS84472.1"/>
    <property type="molecule type" value="Genomic_DNA"/>
</dbReference>
<sequence>MIQLYWTFEAIGDRESIYDYIETDNPVAALALDELFEEKSGRLIDHPDMGRPGRVAGTRELVVHRHYVLVYDMTGEKIRVLRVLHAARQWPPSKE</sequence>